<dbReference type="EMBL" id="MU032347">
    <property type="protein sequence ID" value="KAF3765298.1"/>
    <property type="molecule type" value="Genomic_DNA"/>
</dbReference>
<dbReference type="GO" id="GO:0004315">
    <property type="term" value="F:3-oxoacyl-[acyl-carrier-protein] synthase activity"/>
    <property type="evidence" value="ECO:0007669"/>
    <property type="project" value="InterPro"/>
</dbReference>
<dbReference type="InterPro" id="IPR016039">
    <property type="entry name" value="Thiolase-like"/>
</dbReference>
<evidence type="ECO:0000256" key="1">
    <source>
        <dbReference type="ARBA" id="ARBA00022450"/>
    </source>
</evidence>
<keyword evidence="10" id="KW-1185">Reference proteome</keyword>
<evidence type="ECO:0000313" key="9">
    <source>
        <dbReference type="EMBL" id="KAF3765298.1"/>
    </source>
</evidence>
<dbReference type="SUPFAM" id="SSF53474">
    <property type="entry name" value="alpha/beta-Hydrolases"/>
    <property type="match status" value="1"/>
</dbReference>
<dbReference type="SUPFAM" id="SSF55048">
    <property type="entry name" value="Probable ACP-binding domain of malonyl-CoA ACP transacylase"/>
    <property type="match status" value="1"/>
</dbReference>
<dbReference type="Gene3D" id="3.40.50.1820">
    <property type="entry name" value="alpha/beta hydrolase"/>
    <property type="match status" value="1"/>
</dbReference>
<feature type="region of interest" description="C-terminal hotdog fold" evidence="4">
    <location>
        <begin position="1429"/>
        <end position="1578"/>
    </location>
</feature>
<dbReference type="Pfam" id="PF16073">
    <property type="entry name" value="SAT"/>
    <property type="match status" value="1"/>
</dbReference>
<dbReference type="Gene3D" id="3.40.47.10">
    <property type="match status" value="1"/>
</dbReference>
<dbReference type="SUPFAM" id="SSF47336">
    <property type="entry name" value="ACP-like"/>
    <property type="match status" value="1"/>
</dbReference>
<dbReference type="Gene3D" id="3.30.70.3290">
    <property type="match status" value="1"/>
</dbReference>
<dbReference type="Gene3D" id="3.40.366.10">
    <property type="entry name" value="Malonyl-Coenzyme A Acyl Carrier Protein, domain 2"/>
    <property type="match status" value="2"/>
</dbReference>
<dbReference type="InterPro" id="IPR014043">
    <property type="entry name" value="Acyl_transferase_dom"/>
</dbReference>
<dbReference type="PROSITE" id="PS00606">
    <property type="entry name" value="KS3_1"/>
    <property type="match status" value="1"/>
</dbReference>
<evidence type="ECO:0000256" key="4">
    <source>
        <dbReference type="PROSITE-ProRule" id="PRU01363"/>
    </source>
</evidence>
<keyword evidence="3" id="KW-0808">Transferase</keyword>
<organism evidence="9 10">
    <name type="scientific">Cryphonectria parasitica (strain ATCC 38755 / EP155)</name>
    <dbReference type="NCBI Taxonomy" id="660469"/>
    <lineage>
        <taxon>Eukaryota</taxon>
        <taxon>Fungi</taxon>
        <taxon>Dikarya</taxon>
        <taxon>Ascomycota</taxon>
        <taxon>Pezizomycotina</taxon>
        <taxon>Sordariomycetes</taxon>
        <taxon>Sordariomycetidae</taxon>
        <taxon>Diaporthales</taxon>
        <taxon>Cryphonectriaceae</taxon>
        <taxon>Cryphonectria-Endothia species complex</taxon>
        <taxon>Cryphonectria</taxon>
    </lineage>
</organism>
<evidence type="ECO:0000256" key="2">
    <source>
        <dbReference type="ARBA" id="ARBA00022553"/>
    </source>
</evidence>
<dbReference type="InterPro" id="IPR032088">
    <property type="entry name" value="SAT"/>
</dbReference>
<sequence>MSPKADIVLLFGDQTGNIAEALQELNKLVPHHDNLQLLFTRSMRKMKLALKRTSPAFKPRLSPVTSLLELALELEKECFSGSPALAAALLCVVQLGYFIVHAEKNAAIFDTRGATHPKIVLFGVCVGLLTASAVACSRDLGELLSISDDIIQLAFNIGLEAAARSELIEPLTPARSWAFHVKGLTREETAEAIESFNNSFSLGNCSRAYMSASSPSGVTISGPPSTTEKLFRQTPSFHRAHKIALPIIAAYHAEHLDQVSIDRITDFVSSSLLHQSVKNKTLVSTSSGEPYVAETFGDLLRQVQADIFQHPICLDSAIQSLQRRAAPVVACASIGPVSLAESIKQALEKSGVKSSNAGLFHDNFAAKPSSNDVAIVGMAVRLPGSETLEEFWHLLEKGCDLHGPIPSDRFDLASHFDPTGTKTNSTKTPFGVFIDRPGYFDRHLFNMSPRECLQTDPQHRMLLLAVYEALEMSGSTALGNSKTIGTFIGQTGDDWREVNSSQNIDAYFIPGGMRAFGPGRLQYHFGFDGPSYSVDTACSSSASAVQLAVSALLAQECDMAVSGGVNFLSAPDVFAGLSRGGFLSSTGGCKTFDAGADGYCRADAVGVVILKRYADAVGDHDNIIGVIKAAMTNHSAEAVSITHPHAKTQERLFHRVLDKAGLQPIDVDYVELHGTGTQAGDVIEATSVTDALAKGGRPPSQPLYIGSVKPNLGHGEGGSGVTSLIKAALILRQDMLPPHIGIKDQINPDLPPLSQLNTHLSLGGTTPFPRHRNTSGQVGRPRTILINNFDAAGGNTSIVLQDAPDRAIEGTDSRCHHTVTLSGRTMKSVRDNTINLIKFLRYHTETRLEDVAYTTSARRTHHAWRHAATVSSTEDLVQNLERSLADESWTKCPPKSPTVVFVFTGQGSQYAGLASMLFDTCAHVREAILRMERLSVSQGFPSFLPVIIDKNPSVPFTPVQTQLALVAMELAIASLWKSLGITPAAVIGHSLGELPALCMAGVFSISTCLYLVGYRASLMMKKCSADTHAMVAVSLSAEQVDQCLRGSGLQRCAIACMNSQTSTVVAGPRDEMMALQQRLKTIQDVKITSLDVSFAFHSSQMNPILEEYCEIARKATFSAPKVTVLSTARGRIIHPGDNCIDAAYLKQQTRGSVQFLQSVKAFTVTGPRVWIEMGPQPTCLGMVRTIVTAHNEDLFLPSLKRGESDWKVLSSSLGSAHQFGLQVDWREYHRPFEPALRLLDLPSYAFDLENYWLQYEGDWSMKKGGVHRQVVQAEPVFSTTCLHHMENHTYDAESMTVTFTSDPFEPNLNAIICGHRVNGVQLCPSSLYAEMALTAARYIQTIRDPSGSAASKTFVGWDVQKMQVQSPLIVQPSNTEQIIRTSPRHVQMHATCLVEFGDADSWRSEWDQHRYLVQARMDQLIASSITGPVHRILKPMVYKLFGALVDYSASYQAIQEVFLDSKLQEATARVRLDTPSASQTSFTCNPYWIDGMAHLSGFILNGSDETPPDVVYISHGWDSIRLSVPLEEDKTYHTHVRMREVRKYPGQIMGDVYVFTDEETIALCRNVRFQRVNRSLLDHMLLSSLDTDTPDSPGTGPQQTPASTQVRDQVWRIVVNEIGLKNIAEIDNNTPLNDIGVDSLLALSIVATIKKQTGLSLPSSFFLTENPTMAAMEETLGLKQAPPTNVVKDKFPPEYIQSDMEPKAEKEIQNVSTIPEDNSDQIELHSQPVLLFSRHAGAGYRKMNLFLLPDGSGSAASYMGLLPGFEKYDCELTAVYGLNSPFLDDPDAFRDGDASVHEIASIFVESIRSIQPHGPYYLGGWSIGELWGGRGGPHTHRRTLPGCAATTP</sequence>
<evidence type="ECO:0000259" key="7">
    <source>
        <dbReference type="PROSITE" id="PS52004"/>
    </source>
</evidence>
<dbReference type="InterPro" id="IPR020841">
    <property type="entry name" value="PKS_Beta-ketoAc_synthase_dom"/>
</dbReference>
<dbReference type="Pfam" id="PF02801">
    <property type="entry name" value="Ketoacyl-synt_C"/>
    <property type="match status" value="1"/>
</dbReference>
<accession>A0A9P4Y271</accession>
<dbReference type="GO" id="GO:0044550">
    <property type="term" value="P:secondary metabolite biosynthetic process"/>
    <property type="evidence" value="ECO:0007669"/>
    <property type="project" value="TreeGrafter"/>
</dbReference>
<dbReference type="PROSITE" id="PS52019">
    <property type="entry name" value="PKS_MFAS_DH"/>
    <property type="match status" value="1"/>
</dbReference>
<dbReference type="Pfam" id="PF00550">
    <property type="entry name" value="PP-binding"/>
    <property type="match status" value="1"/>
</dbReference>
<comment type="caution">
    <text evidence="9">The sequence shown here is derived from an EMBL/GenBank/DDBJ whole genome shotgun (WGS) entry which is preliminary data.</text>
</comment>
<dbReference type="InterPro" id="IPR001227">
    <property type="entry name" value="Ac_transferase_dom_sf"/>
</dbReference>
<dbReference type="InterPro" id="IPR018201">
    <property type="entry name" value="Ketoacyl_synth_AS"/>
</dbReference>
<feature type="active site" description="Proton acceptor; for dehydratase activity" evidence="4">
    <location>
        <position position="1315"/>
    </location>
</feature>
<dbReference type="PROSITE" id="PS50075">
    <property type="entry name" value="CARRIER"/>
    <property type="match status" value="1"/>
</dbReference>
<dbReference type="InterPro" id="IPR016035">
    <property type="entry name" value="Acyl_Trfase/lysoPLipase"/>
</dbReference>
<reference evidence="9" key="1">
    <citation type="journal article" date="2020" name="Phytopathology">
        <title>Genome sequence of the chestnut blight fungus Cryphonectria parasitica EP155: A fundamental resource for an archetypical invasive plant pathogen.</title>
        <authorList>
            <person name="Crouch J.A."/>
            <person name="Dawe A."/>
            <person name="Aerts A."/>
            <person name="Barry K."/>
            <person name="Churchill A.C.L."/>
            <person name="Grimwood J."/>
            <person name="Hillman B."/>
            <person name="Milgroom M.G."/>
            <person name="Pangilinan J."/>
            <person name="Smith M."/>
            <person name="Salamov A."/>
            <person name="Schmutz J."/>
            <person name="Yadav J."/>
            <person name="Grigoriev I.V."/>
            <person name="Nuss D."/>
        </authorList>
    </citation>
    <scope>NUCLEOTIDE SEQUENCE</scope>
    <source>
        <strain evidence="9">EP155</strain>
    </source>
</reference>
<proteinExistence type="predicted"/>
<dbReference type="InterPro" id="IPR036736">
    <property type="entry name" value="ACP-like_sf"/>
</dbReference>
<dbReference type="GeneID" id="63841798"/>
<name>A0A9P4Y271_CRYP1</name>
<dbReference type="InterPro" id="IPR029058">
    <property type="entry name" value="AB_hydrolase_fold"/>
</dbReference>
<dbReference type="Pfam" id="PF00109">
    <property type="entry name" value="ketoacyl-synt"/>
    <property type="match status" value="1"/>
</dbReference>
<dbReference type="InterPro" id="IPR014031">
    <property type="entry name" value="Ketoacyl_synth_C"/>
</dbReference>
<feature type="domain" description="Ketosynthase family 3 (KS3)" evidence="7">
    <location>
        <begin position="370"/>
        <end position="802"/>
    </location>
</feature>
<dbReference type="NCBIfam" id="TIGR04532">
    <property type="entry name" value="PT_fungal_PKS"/>
    <property type="match status" value="1"/>
</dbReference>
<dbReference type="SMART" id="SM00825">
    <property type="entry name" value="PKS_KS"/>
    <property type="match status" value="1"/>
</dbReference>
<dbReference type="SUPFAM" id="SSF53901">
    <property type="entry name" value="Thiolase-like"/>
    <property type="match status" value="1"/>
</dbReference>
<dbReference type="Proteomes" id="UP000803844">
    <property type="component" value="Unassembled WGS sequence"/>
</dbReference>
<evidence type="ECO:0000313" key="10">
    <source>
        <dbReference type="Proteomes" id="UP000803844"/>
    </source>
</evidence>
<evidence type="ECO:0000259" key="8">
    <source>
        <dbReference type="PROSITE" id="PS52019"/>
    </source>
</evidence>
<dbReference type="SUPFAM" id="SSF52151">
    <property type="entry name" value="FabD/lysophospholipase-like"/>
    <property type="match status" value="1"/>
</dbReference>
<keyword evidence="2" id="KW-0597">Phosphoprotein</keyword>
<dbReference type="PROSITE" id="PS52004">
    <property type="entry name" value="KS3_2"/>
    <property type="match status" value="1"/>
</dbReference>
<feature type="region of interest" description="Disordered" evidence="5">
    <location>
        <begin position="757"/>
        <end position="778"/>
    </location>
</feature>
<dbReference type="Gene3D" id="3.10.129.110">
    <property type="entry name" value="Polyketide synthase dehydratase"/>
    <property type="match status" value="1"/>
</dbReference>
<keyword evidence="1" id="KW-0596">Phosphopantetheine</keyword>
<dbReference type="InterPro" id="IPR030918">
    <property type="entry name" value="PT_fungal_PKS"/>
</dbReference>
<dbReference type="OrthoDB" id="329835at2759"/>
<evidence type="ECO:0000256" key="5">
    <source>
        <dbReference type="SAM" id="MobiDB-lite"/>
    </source>
</evidence>
<dbReference type="RefSeq" id="XP_040776259.1">
    <property type="nucleotide sequence ID" value="XM_040924669.1"/>
</dbReference>
<feature type="region of interest" description="Disordered" evidence="5">
    <location>
        <begin position="1585"/>
        <end position="1606"/>
    </location>
</feature>
<feature type="domain" description="PKS/mFAS DH" evidence="8">
    <location>
        <begin position="1283"/>
        <end position="1578"/>
    </location>
</feature>
<dbReference type="InterPro" id="IPR042104">
    <property type="entry name" value="PKS_dehydratase_sf"/>
</dbReference>
<dbReference type="InterPro" id="IPR050091">
    <property type="entry name" value="PKS_NRPS_Biosynth_Enz"/>
</dbReference>
<dbReference type="CDD" id="cd00833">
    <property type="entry name" value="PKS"/>
    <property type="match status" value="1"/>
</dbReference>
<dbReference type="SMART" id="SM00823">
    <property type="entry name" value="PKS_PP"/>
    <property type="match status" value="1"/>
</dbReference>
<evidence type="ECO:0008006" key="11">
    <source>
        <dbReference type="Google" id="ProtNLM"/>
    </source>
</evidence>
<feature type="active site" description="Proton donor; for dehydratase activity" evidence="4">
    <location>
        <position position="1490"/>
    </location>
</feature>
<dbReference type="PANTHER" id="PTHR43775:SF37">
    <property type="entry name" value="SI:DKEY-61P9.11"/>
    <property type="match status" value="1"/>
</dbReference>
<dbReference type="InterPro" id="IPR014030">
    <property type="entry name" value="Ketoacyl_synth_N"/>
</dbReference>
<feature type="domain" description="Carrier" evidence="6">
    <location>
        <begin position="1601"/>
        <end position="1680"/>
    </location>
</feature>
<dbReference type="InterPro" id="IPR020806">
    <property type="entry name" value="PKS_PP-bd"/>
</dbReference>
<dbReference type="InterPro" id="IPR009081">
    <property type="entry name" value="PP-bd_ACP"/>
</dbReference>
<evidence type="ECO:0000256" key="3">
    <source>
        <dbReference type="ARBA" id="ARBA00022679"/>
    </source>
</evidence>
<dbReference type="InterPro" id="IPR049900">
    <property type="entry name" value="PKS_mFAS_DH"/>
</dbReference>
<dbReference type="Pfam" id="PF00698">
    <property type="entry name" value="Acyl_transf_1"/>
    <property type="match status" value="1"/>
</dbReference>
<dbReference type="Pfam" id="PF22621">
    <property type="entry name" value="CurL-like_PKS_C"/>
    <property type="match status" value="1"/>
</dbReference>
<dbReference type="SMART" id="SM00827">
    <property type="entry name" value="PKS_AT"/>
    <property type="match status" value="1"/>
</dbReference>
<dbReference type="Gene3D" id="1.10.1200.10">
    <property type="entry name" value="ACP-like"/>
    <property type="match status" value="1"/>
</dbReference>
<dbReference type="GO" id="GO:0031177">
    <property type="term" value="F:phosphopantetheine binding"/>
    <property type="evidence" value="ECO:0007669"/>
    <property type="project" value="InterPro"/>
</dbReference>
<evidence type="ECO:0000259" key="6">
    <source>
        <dbReference type="PROSITE" id="PS50075"/>
    </source>
</evidence>
<protein>
    <recommendedName>
        <fullName evidence="11">Polyketide synthase</fullName>
    </recommendedName>
</protein>
<dbReference type="GO" id="GO:0004312">
    <property type="term" value="F:fatty acid synthase activity"/>
    <property type="evidence" value="ECO:0007669"/>
    <property type="project" value="TreeGrafter"/>
</dbReference>
<dbReference type="GO" id="GO:0006633">
    <property type="term" value="P:fatty acid biosynthetic process"/>
    <property type="evidence" value="ECO:0007669"/>
    <property type="project" value="InterPro"/>
</dbReference>
<feature type="compositionally biased region" description="Polar residues" evidence="5">
    <location>
        <begin position="1590"/>
        <end position="1606"/>
    </location>
</feature>
<gene>
    <name evidence="9" type="ORF">M406DRAFT_60079</name>
</gene>
<dbReference type="PANTHER" id="PTHR43775">
    <property type="entry name" value="FATTY ACID SYNTHASE"/>
    <property type="match status" value="1"/>
</dbReference>
<feature type="region of interest" description="N-terminal hotdog fold" evidence="4">
    <location>
        <begin position="1283"/>
        <end position="1417"/>
    </location>
</feature>
<dbReference type="InterPro" id="IPR016036">
    <property type="entry name" value="Malonyl_transacylase_ACP-bd"/>
</dbReference>